<name>A0ABV8Y629_9DEIO</name>
<feature type="domain" description="Orc1-like AAA ATPase" evidence="1">
    <location>
        <begin position="21"/>
        <end position="152"/>
    </location>
</feature>
<keyword evidence="2" id="KW-0547">Nucleotide-binding</keyword>
<dbReference type="Gene3D" id="3.40.50.300">
    <property type="entry name" value="P-loop containing nucleotide triphosphate hydrolases"/>
    <property type="match status" value="1"/>
</dbReference>
<keyword evidence="2" id="KW-0067">ATP-binding</keyword>
<dbReference type="GO" id="GO:0005524">
    <property type="term" value="F:ATP binding"/>
    <property type="evidence" value="ECO:0007669"/>
    <property type="project" value="UniProtKB-KW"/>
</dbReference>
<protein>
    <submittedName>
        <fullName evidence="2">ATP-binding protein</fullName>
    </submittedName>
</protein>
<gene>
    <name evidence="2" type="ORF">ACFO0P_07305</name>
</gene>
<comment type="caution">
    <text evidence="2">The sequence shown here is derived from an EMBL/GenBank/DDBJ whole genome shotgun (WGS) entry which is preliminary data.</text>
</comment>
<evidence type="ECO:0000259" key="1">
    <source>
        <dbReference type="Pfam" id="PF13191"/>
    </source>
</evidence>
<evidence type="ECO:0000313" key="2">
    <source>
        <dbReference type="EMBL" id="MFC4453576.1"/>
    </source>
</evidence>
<organism evidence="2 3">
    <name type="scientific">Deinococcus sonorensis</name>
    <dbReference type="NCBI Taxonomy" id="309891"/>
    <lineage>
        <taxon>Bacteria</taxon>
        <taxon>Thermotogati</taxon>
        <taxon>Deinococcota</taxon>
        <taxon>Deinococci</taxon>
        <taxon>Deinococcales</taxon>
        <taxon>Deinococcaceae</taxon>
        <taxon>Deinococcus</taxon>
    </lineage>
</organism>
<evidence type="ECO:0000313" key="3">
    <source>
        <dbReference type="Proteomes" id="UP001595939"/>
    </source>
</evidence>
<dbReference type="EMBL" id="JBHSEG010000002">
    <property type="protein sequence ID" value="MFC4453576.1"/>
    <property type="molecule type" value="Genomic_DNA"/>
</dbReference>
<proteinExistence type="predicted"/>
<dbReference type="CDD" id="cd00009">
    <property type="entry name" value="AAA"/>
    <property type="match status" value="1"/>
</dbReference>
<keyword evidence="3" id="KW-1185">Reference proteome</keyword>
<dbReference type="SUPFAM" id="SSF52540">
    <property type="entry name" value="P-loop containing nucleoside triphosphate hydrolases"/>
    <property type="match status" value="1"/>
</dbReference>
<dbReference type="Pfam" id="PF13191">
    <property type="entry name" value="AAA_16"/>
    <property type="match status" value="1"/>
</dbReference>
<reference evidence="3" key="1">
    <citation type="journal article" date="2019" name="Int. J. Syst. Evol. Microbiol.">
        <title>The Global Catalogue of Microorganisms (GCM) 10K type strain sequencing project: providing services to taxonomists for standard genome sequencing and annotation.</title>
        <authorList>
            <consortium name="The Broad Institute Genomics Platform"/>
            <consortium name="The Broad Institute Genome Sequencing Center for Infectious Disease"/>
            <person name="Wu L."/>
            <person name="Ma J."/>
        </authorList>
    </citation>
    <scope>NUCLEOTIDE SEQUENCE [LARGE SCALE GENOMIC DNA]</scope>
    <source>
        <strain evidence="3">CCUG 39970</strain>
    </source>
</reference>
<dbReference type="InterPro" id="IPR041664">
    <property type="entry name" value="AAA_16"/>
</dbReference>
<dbReference type="InterPro" id="IPR027417">
    <property type="entry name" value="P-loop_NTPase"/>
</dbReference>
<sequence>MSLRRSWCAWREGGAVDGSRQQVADRLRGLTARRAGVAVVLWGEPGIGKTHLARAVLREAPCASISIRARQPLEQVALAVPRSPQAGAWLAVSIERLERGERFTGEQLVKVLAAQLALRAPVVLHVEDLHECSPDQLQLWRTLAARVTRTRGAGLLVTSRTLPQTALNRSTLIR</sequence>
<dbReference type="Proteomes" id="UP001595939">
    <property type="component" value="Unassembled WGS sequence"/>
</dbReference>
<dbReference type="RefSeq" id="WP_380129719.1">
    <property type="nucleotide sequence ID" value="NZ_JBHSEG010000002.1"/>
</dbReference>
<accession>A0ABV8Y629</accession>